<keyword evidence="5" id="KW-0375">Hydrogen ion transport</keyword>
<keyword evidence="9" id="KW-0472">Membrane</keyword>
<evidence type="ECO:0000256" key="4">
    <source>
        <dbReference type="ARBA" id="ARBA00022547"/>
    </source>
</evidence>
<comment type="subcellular location">
    <subcellularLocation>
        <location evidence="1">Mitochondrion inner membrane</location>
    </subcellularLocation>
</comment>
<keyword evidence="3" id="KW-0813">Transport</keyword>
<evidence type="ECO:0000313" key="10">
    <source>
        <dbReference type="EMBL" id="ALS04820.1"/>
    </source>
</evidence>
<keyword evidence="8" id="KW-0496">Mitochondrion</keyword>
<evidence type="ECO:0000256" key="5">
    <source>
        <dbReference type="ARBA" id="ARBA00022781"/>
    </source>
</evidence>
<dbReference type="EMBL" id="KT754986">
    <property type="protein sequence ID" value="ALS04820.1"/>
    <property type="molecule type" value="mRNA"/>
</dbReference>
<dbReference type="AlphaFoldDB" id="A0A0U2THM5"/>
<accession>A0A0U2THM5</accession>
<evidence type="ECO:0000256" key="6">
    <source>
        <dbReference type="ARBA" id="ARBA00022792"/>
    </source>
</evidence>
<dbReference type="FunFam" id="1.10.246.110:FF:000001">
    <property type="entry name" value="ATP synthase-coupling factor 6, mitochondrial"/>
    <property type="match status" value="1"/>
</dbReference>
<evidence type="ECO:0000256" key="7">
    <source>
        <dbReference type="ARBA" id="ARBA00023065"/>
    </source>
</evidence>
<dbReference type="SUPFAM" id="SSF111357">
    <property type="entry name" value="Mitochondrial ATP synthase coupling factor 6"/>
    <property type="match status" value="1"/>
</dbReference>
<dbReference type="GO" id="GO:0045259">
    <property type="term" value="C:proton-transporting ATP synthase complex"/>
    <property type="evidence" value="ECO:0007669"/>
    <property type="project" value="UniProtKB-KW"/>
</dbReference>
<organism evidence="10">
    <name type="scientific">Pseudodiaptomus poplesia</name>
    <dbReference type="NCBI Taxonomy" id="213370"/>
    <lineage>
        <taxon>Eukaryota</taxon>
        <taxon>Metazoa</taxon>
        <taxon>Ecdysozoa</taxon>
        <taxon>Arthropoda</taxon>
        <taxon>Crustacea</taxon>
        <taxon>Multicrustacea</taxon>
        <taxon>Hexanauplia</taxon>
        <taxon>Copepoda</taxon>
        <taxon>Calanoida</taxon>
        <taxon>Pseudodiaptomidae</taxon>
        <taxon>Pseudodiaptomus</taxon>
    </lineage>
</organism>
<dbReference type="PANTHER" id="PTHR12441">
    <property type="entry name" value="ATP SYNTHASE COUPLING FACTOR 6, MITOCHONDRIAL"/>
    <property type="match status" value="1"/>
</dbReference>
<dbReference type="GO" id="GO:0015078">
    <property type="term" value="F:proton transmembrane transporter activity"/>
    <property type="evidence" value="ECO:0007669"/>
    <property type="project" value="InterPro"/>
</dbReference>
<evidence type="ECO:0000256" key="3">
    <source>
        <dbReference type="ARBA" id="ARBA00022448"/>
    </source>
</evidence>
<evidence type="ECO:0000256" key="2">
    <source>
        <dbReference type="ARBA" id="ARBA00007346"/>
    </source>
</evidence>
<keyword evidence="7" id="KW-0406">Ion transport</keyword>
<keyword evidence="6" id="KW-0999">Mitochondrion inner membrane</keyword>
<evidence type="ECO:0000256" key="8">
    <source>
        <dbReference type="ARBA" id="ARBA00023128"/>
    </source>
</evidence>
<dbReference type="Pfam" id="PF05511">
    <property type="entry name" value="ATP-synt_F6"/>
    <property type="match status" value="1"/>
</dbReference>
<dbReference type="PIRSF" id="PIRSF002455">
    <property type="entry name" value="ATP_synthase_coupling_factor_6"/>
    <property type="match status" value="1"/>
</dbReference>
<sequence>MSVSLFQAVRLSTRNFSVWAPALTKASDPIQALFVEKIREYDTKKKAAGGKLVDADANSEAALQNELDKVAKQYGGGPGVDMTSFPSLSFKDPVVEPINIAQ</sequence>
<dbReference type="Gene3D" id="1.10.246.110">
    <property type="entry name" value="Mitochondrial ATP synthase-coupling factor 6"/>
    <property type="match status" value="1"/>
</dbReference>
<reference evidence="10" key="1">
    <citation type="journal article" date="2015" name="Sci. Rep.">
        <title>Spliced leader RNA trans-splicing discovered in copepods.</title>
        <authorList>
            <person name="Yang F."/>
            <person name="Xu D."/>
            <person name="Zhuang Y."/>
            <person name="Yi X."/>
            <person name="Huang Y."/>
            <person name="Chen H."/>
            <person name="Lin S."/>
            <person name="Campbell D.A."/>
            <person name="Sturm N.R."/>
            <person name="Liu G."/>
            <person name="Zhang H."/>
        </authorList>
    </citation>
    <scope>NUCLEOTIDE SEQUENCE</scope>
</reference>
<protein>
    <submittedName>
        <fullName evidence="10">Mitochondrial ATP synthase-coupling factor 6</fullName>
    </submittedName>
</protein>
<dbReference type="GO" id="GO:0015986">
    <property type="term" value="P:proton motive force-driven ATP synthesis"/>
    <property type="evidence" value="ECO:0007669"/>
    <property type="project" value="InterPro"/>
</dbReference>
<evidence type="ECO:0000256" key="9">
    <source>
        <dbReference type="ARBA" id="ARBA00023136"/>
    </source>
</evidence>
<name>A0A0U2THM5_9MAXI</name>
<dbReference type="GO" id="GO:0005743">
    <property type="term" value="C:mitochondrial inner membrane"/>
    <property type="evidence" value="ECO:0007669"/>
    <property type="project" value="UniProtKB-SubCell"/>
</dbReference>
<dbReference type="InterPro" id="IPR008387">
    <property type="entry name" value="ATP_synth_f6_mt"/>
</dbReference>
<comment type="similarity">
    <text evidence="2">Belongs to the eukaryotic ATPase subunit F6 family.</text>
</comment>
<dbReference type="InterPro" id="IPR036204">
    <property type="entry name" value="ATP_synth_f6_sf_mt"/>
</dbReference>
<keyword evidence="4" id="KW-0138">CF(0)</keyword>
<evidence type="ECO:0000256" key="1">
    <source>
        <dbReference type="ARBA" id="ARBA00004273"/>
    </source>
</evidence>
<proteinExistence type="evidence at transcript level"/>
<dbReference type="PANTHER" id="PTHR12441:SF10">
    <property type="entry name" value="ATP SYNTHASE-COUPLING FACTOR 6, MITOCHONDRIAL"/>
    <property type="match status" value="1"/>
</dbReference>